<dbReference type="Gene3D" id="1.10.1660.10">
    <property type="match status" value="1"/>
</dbReference>
<dbReference type="PANTHER" id="PTHR30204">
    <property type="entry name" value="REDOX-CYCLING DRUG-SENSING TRANSCRIPTIONAL ACTIVATOR SOXR"/>
    <property type="match status" value="1"/>
</dbReference>
<keyword evidence="1" id="KW-0805">Transcription regulation</keyword>
<dbReference type="InterPro" id="IPR012925">
    <property type="entry name" value="TipAS_dom"/>
</dbReference>
<sequence>MTATTMGLMQSLTVGQVAETYGVTVRTLHHYDQIGLLSPSERSHAGYRLYTAEDLERLQHVVVYRRLGFSLEEVAELLADVEARGGEGAAEHLRRQRAAVMSRLDEMRDLVRAIDNALERTMTKKPATTEDLKEIFGEGYNEEYQAEAEQRWGDTPQWQQSRERQSSMTAEDWARVKAETETLERDLAGAVAAGEPSDGDVAAALAERHRASIEQHYDCPHAFQVKLAEMYLADPRFTQHYEDLQPGLAQWLHDAIVANAARHGA</sequence>
<keyword evidence="2" id="KW-0238">DNA-binding</keyword>
<dbReference type="Gene3D" id="1.10.490.50">
    <property type="entry name" value="Antibiotic binding domain of TipA-like multidrug resistance regulators"/>
    <property type="match status" value="1"/>
</dbReference>
<evidence type="ECO:0000313" key="7">
    <source>
        <dbReference type="EMBL" id="MCG7320931.1"/>
    </source>
</evidence>
<name>A0ABS9PZ77_9MICO</name>
<dbReference type="RefSeq" id="WP_239262244.1">
    <property type="nucleotide sequence ID" value="NZ_JAKRCV010000006.1"/>
</dbReference>
<evidence type="ECO:0000256" key="3">
    <source>
        <dbReference type="ARBA" id="ARBA00023159"/>
    </source>
</evidence>
<proteinExistence type="predicted"/>
<evidence type="ECO:0000256" key="2">
    <source>
        <dbReference type="ARBA" id="ARBA00023125"/>
    </source>
</evidence>
<evidence type="ECO:0000256" key="1">
    <source>
        <dbReference type="ARBA" id="ARBA00023015"/>
    </source>
</evidence>
<keyword evidence="4" id="KW-0804">Transcription</keyword>
<dbReference type="InterPro" id="IPR000551">
    <property type="entry name" value="MerR-type_HTH_dom"/>
</dbReference>
<dbReference type="PROSITE" id="PS50937">
    <property type="entry name" value="HTH_MERR_2"/>
    <property type="match status" value="1"/>
</dbReference>
<evidence type="ECO:0000256" key="4">
    <source>
        <dbReference type="ARBA" id="ARBA00023163"/>
    </source>
</evidence>
<dbReference type="Proteomes" id="UP001521931">
    <property type="component" value="Unassembled WGS sequence"/>
</dbReference>
<dbReference type="Pfam" id="PF13411">
    <property type="entry name" value="MerR_1"/>
    <property type="match status" value="1"/>
</dbReference>
<keyword evidence="3" id="KW-0010">Activator</keyword>
<gene>
    <name evidence="7" type="ORF">MHL29_03350</name>
</gene>
<dbReference type="EMBL" id="JAKRCV010000006">
    <property type="protein sequence ID" value="MCG7320931.1"/>
    <property type="molecule type" value="Genomic_DNA"/>
</dbReference>
<dbReference type="CDD" id="cd01106">
    <property type="entry name" value="HTH_TipAL-Mta"/>
    <property type="match status" value="1"/>
</dbReference>
<dbReference type="PRINTS" id="PR00040">
    <property type="entry name" value="HTHMERR"/>
</dbReference>
<evidence type="ECO:0000259" key="6">
    <source>
        <dbReference type="PROSITE" id="PS50937"/>
    </source>
</evidence>
<comment type="caution">
    <text evidence="7">The sequence shown here is derived from an EMBL/GenBank/DDBJ whole genome shotgun (WGS) entry which is preliminary data.</text>
</comment>
<dbReference type="SUPFAM" id="SSF46955">
    <property type="entry name" value="Putative DNA-binding domain"/>
    <property type="match status" value="1"/>
</dbReference>
<keyword evidence="8" id="KW-1185">Reference proteome</keyword>
<protein>
    <submittedName>
        <fullName evidence="7">MerR family transcriptional regulator</fullName>
    </submittedName>
</protein>
<dbReference type="SUPFAM" id="SSF89082">
    <property type="entry name" value="Antibiotic binding domain of TipA-like multidrug resistance regulators"/>
    <property type="match status" value="1"/>
</dbReference>
<dbReference type="Pfam" id="PF07739">
    <property type="entry name" value="TipAS"/>
    <property type="match status" value="1"/>
</dbReference>
<accession>A0ABS9PZ77</accession>
<dbReference type="InterPro" id="IPR036244">
    <property type="entry name" value="TipA-like_antibiotic-bd"/>
</dbReference>
<feature type="region of interest" description="Disordered" evidence="5">
    <location>
        <begin position="150"/>
        <end position="171"/>
    </location>
</feature>
<dbReference type="SMART" id="SM00422">
    <property type="entry name" value="HTH_MERR"/>
    <property type="match status" value="1"/>
</dbReference>
<dbReference type="InterPro" id="IPR009061">
    <property type="entry name" value="DNA-bd_dom_put_sf"/>
</dbReference>
<dbReference type="InterPro" id="IPR047057">
    <property type="entry name" value="MerR_fam"/>
</dbReference>
<evidence type="ECO:0000313" key="8">
    <source>
        <dbReference type="Proteomes" id="UP001521931"/>
    </source>
</evidence>
<organism evidence="7 8">
    <name type="scientific">Arsenicicoccus bolidensis</name>
    <dbReference type="NCBI Taxonomy" id="229480"/>
    <lineage>
        <taxon>Bacteria</taxon>
        <taxon>Bacillati</taxon>
        <taxon>Actinomycetota</taxon>
        <taxon>Actinomycetes</taxon>
        <taxon>Micrococcales</taxon>
        <taxon>Intrasporangiaceae</taxon>
        <taxon>Arsenicicoccus</taxon>
    </lineage>
</organism>
<evidence type="ECO:0000256" key="5">
    <source>
        <dbReference type="SAM" id="MobiDB-lite"/>
    </source>
</evidence>
<dbReference type="PANTHER" id="PTHR30204:SF90">
    <property type="entry name" value="HTH-TYPE TRANSCRIPTIONAL ACTIVATOR MTA"/>
    <property type="match status" value="1"/>
</dbReference>
<reference evidence="7 8" key="1">
    <citation type="submission" date="2022-02" db="EMBL/GenBank/DDBJ databases">
        <title>Uncovering new skin microbiome diversity through culturing and metagenomics.</title>
        <authorList>
            <person name="Conlan S."/>
            <person name="Deming C."/>
            <person name="Nisc Comparative Sequencing Program N."/>
            <person name="Segre J.A."/>
        </authorList>
    </citation>
    <scope>NUCLEOTIDE SEQUENCE [LARGE SCALE GENOMIC DNA]</scope>
    <source>
        <strain evidence="7 8">ACRQZ</strain>
    </source>
</reference>
<feature type="domain" description="HTH merR-type" evidence="6">
    <location>
        <begin position="11"/>
        <end position="80"/>
    </location>
</feature>